<keyword evidence="2" id="KW-0732">Signal</keyword>
<keyword evidence="1" id="KW-1133">Transmembrane helix</keyword>
<evidence type="ECO:0000256" key="2">
    <source>
        <dbReference type="SAM" id="SignalP"/>
    </source>
</evidence>
<evidence type="ECO:0000313" key="4">
    <source>
        <dbReference type="Proteomes" id="UP001501627"/>
    </source>
</evidence>
<protein>
    <recommendedName>
        <fullName evidence="5">VPLPA-CTERM sorting domain-containing protein</fullName>
    </recommendedName>
</protein>
<dbReference type="EMBL" id="BAABBP010000007">
    <property type="protein sequence ID" value="GAA3989773.1"/>
    <property type="molecule type" value="Genomic_DNA"/>
</dbReference>
<evidence type="ECO:0000313" key="3">
    <source>
        <dbReference type="EMBL" id="GAA3989773.1"/>
    </source>
</evidence>
<dbReference type="InterPro" id="IPR022472">
    <property type="entry name" value="VPLPA-CTERM"/>
</dbReference>
<keyword evidence="4" id="KW-1185">Reference proteome</keyword>
<reference evidence="4" key="1">
    <citation type="journal article" date="2019" name="Int. J. Syst. Evol. Microbiol.">
        <title>The Global Catalogue of Microorganisms (GCM) 10K type strain sequencing project: providing services to taxonomists for standard genome sequencing and annotation.</title>
        <authorList>
            <consortium name="The Broad Institute Genomics Platform"/>
            <consortium name="The Broad Institute Genome Sequencing Center for Infectious Disease"/>
            <person name="Wu L."/>
            <person name="Ma J."/>
        </authorList>
    </citation>
    <scope>NUCLEOTIDE SEQUENCE [LARGE SCALE GENOMIC DNA]</scope>
    <source>
        <strain evidence="4">JCM 17561</strain>
    </source>
</reference>
<proteinExistence type="predicted"/>
<accession>A0ABP7QYT9</accession>
<evidence type="ECO:0000256" key="1">
    <source>
        <dbReference type="SAM" id="Phobius"/>
    </source>
</evidence>
<dbReference type="NCBIfam" id="TIGR03370">
    <property type="entry name" value="VPLPA-CTERM"/>
    <property type="match status" value="1"/>
</dbReference>
<gene>
    <name evidence="3" type="ORF">GCM10022279_11110</name>
</gene>
<feature type="signal peptide" evidence="2">
    <location>
        <begin position="1"/>
        <end position="27"/>
    </location>
</feature>
<keyword evidence="1" id="KW-0812">Transmembrane</keyword>
<evidence type="ECO:0008006" key="5">
    <source>
        <dbReference type="Google" id="ProtNLM"/>
    </source>
</evidence>
<name>A0ABP7QYT9_9BURK</name>
<comment type="caution">
    <text evidence="3">The sequence shown here is derived from an EMBL/GenBank/DDBJ whole genome shotgun (WGS) entry which is preliminary data.</text>
</comment>
<dbReference type="Proteomes" id="UP001501627">
    <property type="component" value="Unassembled WGS sequence"/>
</dbReference>
<feature type="chain" id="PRO_5046377367" description="VPLPA-CTERM sorting domain-containing protein" evidence="2">
    <location>
        <begin position="28"/>
        <end position="261"/>
    </location>
</feature>
<keyword evidence="1" id="KW-0472">Membrane</keyword>
<sequence>MKFPRFRTTALALVGASALCIGSLASADVVRVSESNFNATAGLITFSEFAMGTVNPTYLPTDYGGGAGAPTVNFGGWFTGQSLSASPGVDCPGGVASACVVGTPSAGLSLAADSSQTHIQSDGSAPNSPVLSGSPTFNGPIAVLFDTDQYGVGFDAGYFNAIGSLGLTAFKRDGTLLGTVSNLGLGIEFLGLVSMSGVADIAGVLFSLTGAEPAGFAIDGLRFGAVGDITPPSAVPLPGAAWLMMSGLGAMALRRRRQQQT</sequence>
<organism evidence="3 4">
    <name type="scientific">Comamonas faecalis</name>
    <dbReference type="NCBI Taxonomy" id="1387849"/>
    <lineage>
        <taxon>Bacteria</taxon>
        <taxon>Pseudomonadati</taxon>
        <taxon>Pseudomonadota</taxon>
        <taxon>Betaproteobacteria</taxon>
        <taxon>Burkholderiales</taxon>
        <taxon>Comamonadaceae</taxon>
        <taxon>Comamonas</taxon>
    </lineage>
</organism>
<feature type="transmembrane region" description="Helical" evidence="1">
    <location>
        <begin position="235"/>
        <end position="253"/>
    </location>
</feature>